<gene>
    <name evidence="2" type="ORF">NCTC11388_02162</name>
</gene>
<dbReference type="InterPro" id="IPR017850">
    <property type="entry name" value="Alkaline_phosphatase_core_sf"/>
</dbReference>
<dbReference type="Proteomes" id="UP000254893">
    <property type="component" value="Unassembled WGS sequence"/>
</dbReference>
<feature type="domain" description="DUF4983" evidence="1">
    <location>
        <begin position="473"/>
        <end position="565"/>
    </location>
</feature>
<dbReference type="Gene3D" id="2.60.120.200">
    <property type="match status" value="1"/>
</dbReference>
<name>A0A380C3B1_SPHSI</name>
<dbReference type="GO" id="GO:0005975">
    <property type="term" value="P:carbohydrate metabolic process"/>
    <property type="evidence" value="ECO:0007669"/>
    <property type="project" value="UniProtKB-ARBA"/>
</dbReference>
<sequence length="574" mass="63504">MKSNMFAIYAKRVCRIGSVIVASVIVMSCNKDFPNLLNEQPVNQNTEVGKPKVLYIIVDGLRGNAVLSSNVKNLTLMQKNALYTFNGLTDYKTNPMTNEIGWASMLTGVYQDKHKVTSSDLSTVDLKDYPTVFTRLKSIDKDATSSVFASSDPLVTYLGGAATAKKGFAGNDDEMSKAGLEELKSGKSDLIVMQFHGVDDAGQKSSYESTDAQYISAINKVDQKIGEAVEIIRNRPNYNSENWLIIVSSSKGGKVLDPTNDQTVFGDAVRNTFTMFYSPKFRRKLIAKLNTTDMPFVGNAVGLTYGEGTSTLATLENASQYNFANNKNFTVVFFFKYNEANASWNYPVFFSKREEGFGGAGWNFFGENGKWGFNSSIGGQVFGPVVNDGNWHAVTVVVDRTTGSIKAYTDGVFNSTATTNSNNLDNTAPLRIGKIPNSSNNNAKFTLSNLQIYNVAFTDEQVKNLSGITQVDPTHDQYANLIGYWPGYSDVGTARLKEKSGKGADFVLTGRYDWLNFSDKVDYFRSPLGGDFYHMVPNSVDVPFMIYQWFGTSDIYQWSLDGKGWTPNYILVRD</sequence>
<accession>A0A380C3B1</accession>
<proteinExistence type="predicted"/>
<dbReference type="Gene3D" id="3.40.720.10">
    <property type="entry name" value="Alkaline Phosphatase, subunit A"/>
    <property type="match status" value="1"/>
</dbReference>
<dbReference type="SUPFAM" id="SSF53649">
    <property type="entry name" value="Alkaline phosphatase-like"/>
    <property type="match status" value="1"/>
</dbReference>
<organism evidence="2 3">
    <name type="scientific">Sphingobacterium spiritivorum</name>
    <name type="common">Flavobacterium spiritivorum</name>
    <dbReference type="NCBI Taxonomy" id="258"/>
    <lineage>
        <taxon>Bacteria</taxon>
        <taxon>Pseudomonadati</taxon>
        <taxon>Bacteroidota</taxon>
        <taxon>Sphingobacteriia</taxon>
        <taxon>Sphingobacteriales</taxon>
        <taxon>Sphingobacteriaceae</taxon>
        <taxon>Sphingobacterium</taxon>
    </lineage>
</organism>
<dbReference type="SUPFAM" id="SSF49899">
    <property type="entry name" value="Concanavalin A-like lectins/glucanases"/>
    <property type="match status" value="1"/>
</dbReference>
<dbReference type="InterPro" id="IPR002591">
    <property type="entry name" value="Phosphodiest/P_Trfase"/>
</dbReference>
<evidence type="ECO:0000313" key="3">
    <source>
        <dbReference type="Proteomes" id="UP000254893"/>
    </source>
</evidence>
<evidence type="ECO:0000259" key="1">
    <source>
        <dbReference type="Pfam" id="PF16356"/>
    </source>
</evidence>
<dbReference type="EMBL" id="UGYW01000002">
    <property type="protein sequence ID" value="SUJ11888.1"/>
    <property type="molecule type" value="Genomic_DNA"/>
</dbReference>
<evidence type="ECO:0000313" key="2">
    <source>
        <dbReference type="EMBL" id="SUJ11888.1"/>
    </source>
</evidence>
<dbReference type="Pfam" id="PF16356">
    <property type="entry name" value="DUF4983"/>
    <property type="match status" value="1"/>
</dbReference>
<dbReference type="InterPro" id="IPR032309">
    <property type="entry name" value="DUF4983"/>
</dbReference>
<reference evidence="2 3" key="1">
    <citation type="submission" date="2018-06" db="EMBL/GenBank/DDBJ databases">
        <authorList>
            <consortium name="Pathogen Informatics"/>
            <person name="Doyle S."/>
        </authorList>
    </citation>
    <scope>NUCLEOTIDE SEQUENCE [LARGE SCALE GENOMIC DNA]</scope>
    <source>
        <strain evidence="2 3">NCTC11388</strain>
    </source>
</reference>
<protein>
    <recommendedName>
        <fullName evidence="1">DUF4983 domain-containing protein</fullName>
    </recommendedName>
</protein>
<dbReference type="InterPro" id="IPR013320">
    <property type="entry name" value="ConA-like_dom_sf"/>
</dbReference>
<dbReference type="Pfam" id="PF01663">
    <property type="entry name" value="Phosphodiest"/>
    <property type="match status" value="1"/>
</dbReference>
<dbReference type="Pfam" id="PF13385">
    <property type="entry name" value="Laminin_G_3"/>
    <property type="match status" value="1"/>
</dbReference>
<dbReference type="GO" id="GO:0004553">
    <property type="term" value="F:hydrolase activity, hydrolyzing O-glycosyl compounds"/>
    <property type="evidence" value="ECO:0007669"/>
    <property type="project" value="UniProtKB-ARBA"/>
</dbReference>
<dbReference type="AlphaFoldDB" id="A0A380C3B1"/>
<dbReference type="PROSITE" id="PS51257">
    <property type="entry name" value="PROKAR_LIPOPROTEIN"/>
    <property type="match status" value="1"/>
</dbReference>